<sequence>MEQERQSAGTPPAAPKTKRRWLGTVIAVLLVAGLGALAWHLTHKPAASGANAGGPPGPGGPGGGGRRGGGGQNTTTVGVAAVVHADIPIYVDALGTVTPSATVTVTPQVSGVLTSVPYQEGQMVKAGQLLATIEPRPFELALMQAQGQLQKDQASLEAANVTLKRYQTLLQEDSIARQDVDTQAATVKQLQGTVLGDQANVGTAKLNLAWTRITAPVSGRVGLRSVDIGNLVSSGTSGGITTITELAPIDVEFAIPQDRIPQLQARIAAGAILAVSAMDRTRTNLLDTGAFLSLNNSSDTQTGTVRAKARFANARNALFPSQFVNVRILLDTLKDAVVVPVTALRHGPNGDFVYVLNDDRTVTQVTVVQGIATADTVQITKGLDVGERVITEGGDRLKDGAKVSLPGDAASGPRRGASGAAGASGAHGGRHHRDGGSAADGGSASASAPADGASAAHHHRDGASAPAGAGSWVPAEGSSWPQRRRASAVQS</sequence>
<dbReference type="SUPFAM" id="SSF111369">
    <property type="entry name" value="HlyD-like secretion proteins"/>
    <property type="match status" value="1"/>
</dbReference>
<feature type="compositionally biased region" description="Basic residues" evidence="7">
    <location>
        <begin position="482"/>
        <end position="491"/>
    </location>
</feature>
<keyword evidence="8" id="KW-1133">Transmembrane helix</keyword>
<evidence type="ECO:0000259" key="12">
    <source>
        <dbReference type="Pfam" id="PF25967"/>
    </source>
</evidence>
<dbReference type="InterPro" id="IPR058626">
    <property type="entry name" value="MdtA-like_b-barrel"/>
</dbReference>
<feature type="region of interest" description="Disordered" evidence="7">
    <location>
        <begin position="397"/>
        <end position="491"/>
    </location>
</feature>
<dbReference type="Proteomes" id="UP001139353">
    <property type="component" value="Unassembled WGS sequence"/>
</dbReference>
<dbReference type="Pfam" id="PF25917">
    <property type="entry name" value="BSH_RND"/>
    <property type="match status" value="1"/>
</dbReference>
<feature type="domain" description="Multidrug resistance protein MdtA-like C-terminal permuted SH3" evidence="12">
    <location>
        <begin position="335"/>
        <end position="396"/>
    </location>
</feature>
<gene>
    <name evidence="13" type="ORF">LPC04_12060</name>
</gene>
<evidence type="ECO:0000259" key="11">
    <source>
        <dbReference type="Pfam" id="PF25944"/>
    </source>
</evidence>
<protein>
    <submittedName>
        <fullName evidence="13">MdtA/MuxA family multidrug efflux RND transporter periplasmic adaptor subunit</fullName>
    </submittedName>
</protein>
<feature type="domain" description="Multidrug resistance protein MdtA-like beta-barrel" evidence="11">
    <location>
        <begin position="248"/>
        <end position="332"/>
    </location>
</feature>
<keyword evidence="8" id="KW-0812">Transmembrane</keyword>
<reference evidence="13" key="1">
    <citation type="submission" date="2021-11" db="EMBL/GenBank/DDBJ databases">
        <title>BS-T2-15 a new species belonging to the Comamonadaceae family isolated from the soil of a French oak forest.</title>
        <authorList>
            <person name="Mieszkin S."/>
            <person name="Alain K."/>
        </authorList>
    </citation>
    <scope>NUCLEOTIDE SEQUENCE</scope>
    <source>
        <strain evidence="13">BS-T2-15</strain>
    </source>
</reference>
<keyword evidence="14" id="KW-1185">Reference proteome</keyword>
<dbReference type="EMBL" id="JAJLJH010000002">
    <property type="protein sequence ID" value="MCK9686442.1"/>
    <property type="molecule type" value="Genomic_DNA"/>
</dbReference>
<evidence type="ECO:0000256" key="3">
    <source>
        <dbReference type="ARBA" id="ARBA00022448"/>
    </source>
</evidence>
<feature type="compositionally biased region" description="Low complexity" evidence="7">
    <location>
        <begin position="436"/>
        <end position="455"/>
    </location>
</feature>
<feature type="compositionally biased region" description="Gly residues" evidence="7">
    <location>
        <begin position="60"/>
        <end position="72"/>
    </location>
</feature>
<comment type="subcellular location">
    <subcellularLocation>
        <location evidence="1">Cell membrane</location>
    </subcellularLocation>
</comment>
<feature type="transmembrane region" description="Helical" evidence="8">
    <location>
        <begin position="21"/>
        <end position="41"/>
    </location>
</feature>
<dbReference type="Pfam" id="PF25967">
    <property type="entry name" value="RND-MFP_C"/>
    <property type="match status" value="1"/>
</dbReference>
<dbReference type="AlphaFoldDB" id="A0A9X1YIP3"/>
<keyword evidence="4" id="KW-1003">Cell membrane</keyword>
<accession>A0A9X1YIP3</accession>
<evidence type="ECO:0000256" key="2">
    <source>
        <dbReference type="ARBA" id="ARBA00009477"/>
    </source>
</evidence>
<dbReference type="InterPro" id="IPR058624">
    <property type="entry name" value="MdtA-like_HH"/>
</dbReference>
<dbReference type="Pfam" id="PF25876">
    <property type="entry name" value="HH_MFP_RND"/>
    <property type="match status" value="1"/>
</dbReference>
<comment type="caution">
    <text evidence="13">The sequence shown here is derived from an EMBL/GenBank/DDBJ whole genome shotgun (WGS) entry which is preliminary data.</text>
</comment>
<keyword evidence="6 8" id="KW-0472">Membrane</keyword>
<dbReference type="InterPro" id="IPR006143">
    <property type="entry name" value="RND_pump_MFP"/>
</dbReference>
<dbReference type="NCBIfam" id="NF008589">
    <property type="entry name" value="PRK11556.1"/>
    <property type="match status" value="1"/>
</dbReference>
<evidence type="ECO:0000313" key="13">
    <source>
        <dbReference type="EMBL" id="MCK9686442.1"/>
    </source>
</evidence>
<dbReference type="PANTHER" id="PTHR30469">
    <property type="entry name" value="MULTIDRUG RESISTANCE PROTEIN MDTA"/>
    <property type="match status" value="1"/>
</dbReference>
<evidence type="ECO:0000256" key="6">
    <source>
        <dbReference type="ARBA" id="ARBA00023136"/>
    </source>
</evidence>
<dbReference type="NCBIfam" id="TIGR01730">
    <property type="entry name" value="RND_mfp"/>
    <property type="match status" value="1"/>
</dbReference>
<dbReference type="PANTHER" id="PTHR30469:SF12">
    <property type="entry name" value="MULTIDRUG RESISTANCE PROTEIN MDTA"/>
    <property type="match status" value="1"/>
</dbReference>
<evidence type="ECO:0000313" key="14">
    <source>
        <dbReference type="Proteomes" id="UP001139353"/>
    </source>
</evidence>
<dbReference type="Gene3D" id="2.40.30.170">
    <property type="match status" value="1"/>
</dbReference>
<evidence type="ECO:0000256" key="1">
    <source>
        <dbReference type="ARBA" id="ARBA00004236"/>
    </source>
</evidence>
<dbReference type="InterPro" id="IPR058625">
    <property type="entry name" value="MdtA-like_BSH"/>
</dbReference>
<feature type="domain" description="Multidrug resistance protein MdtA-like alpha-helical hairpin" evidence="9">
    <location>
        <begin position="142"/>
        <end position="211"/>
    </location>
</feature>
<dbReference type="RefSeq" id="WP_275682466.1">
    <property type="nucleotide sequence ID" value="NZ_JAJLJH010000002.1"/>
</dbReference>
<dbReference type="GO" id="GO:0015562">
    <property type="term" value="F:efflux transmembrane transporter activity"/>
    <property type="evidence" value="ECO:0007669"/>
    <property type="project" value="TreeGrafter"/>
</dbReference>
<comment type="similarity">
    <text evidence="2">Belongs to the membrane fusion protein (MFP) (TC 8.A.1) family.</text>
</comment>
<evidence type="ECO:0000256" key="8">
    <source>
        <dbReference type="SAM" id="Phobius"/>
    </source>
</evidence>
<dbReference type="InterPro" id="IPR058627">
    <property type="entry name" value="MdtA-like_C"/>
</dbReference>
<proteinExistence type="inferred from homology"/>
<feature type="region of interest" description="Disordered" evidence="7">
    <location>
        <begin position="48"/>
        <end position="73"/>
    </location>
</feature>
<feature type="compositionally biased region" description="Low complexity" evidence="7">
    <location>
        <begin position="406"/>
        <end position="424"/>
    </location>
</feature>
<evidence type="ECO:0000256" key="5">
    <source>
        <dbReference type="ARBA" id="ARBA00022519"/>
    </source>
</evidence>
<dbReference type="GO" id="GO:1990281">
    <property type="term" value="C:efflux pump complex"/>
    <property type="evidence" value="ECO:0007669"/>
    <property type="project" value="TreeGrafter"/>
</dbReference>
<organism evidence="13 14">
    <name type="scientific">Scleromatobacter humisilvae</name>
    <dbReference type="NCBI Taxonomy" id="2897159"/>
    <lineage>
        <taxon>Bacteria</taxon>
        <taxon>Pseudomonadati</taxon>
        <taxon>Pseudomonadota</taxon>
        <taxon>Betaproteobacteria</taxon>
        <taxon>Burkholderiales</taxon>
        <taxon>Sphaerotilaceae</taxon>
        <taxon>Scleromatobacter</taxon>
    </lineage>
</organism>
<keyword evidence="3" id="KW-0813">Transport</keyword>
<dbReference type="Pfam" id="PF25944">
    <property type="entry name" value="Beta-barrel_RND"/>
    <property type="match status" value="1"/>
</dbReference>
<keyword evidence="5" id="KW-0997">Cell inner membrane</keyword>
<dbReference type="Gene3D" id="1.10.287.470">
    <property type="entry name" value="Helix hairpin bin"/>
    <property type="match status" value="1"/>
</dbReference>
<dbReference type="Gene3D" id="2.40.420.20">
    <property type="match status" value="1"/>
</dbReference>
<feature type="domain" description="Multidrug resistance protein MdtA-like barrel-sandwich hybrid" evidence="10">
    <location>
        <begin position="102"/>
        <end position="243"/>
    </location>
</feature>
<name>A0A9X1YIP3_9BURK</name>
<evidence type="ECO:0000256" key="7">
    <source>
        <dbReference type="SAM" id="MobiDB-lite"/>
    </source>
</evidence>
<evidence type="ECO:0000259" key="9">
    <source>
        <dbReference type="Pfam" id="PF25876"/>
    </source>
</evidence>
<evidence type="ECO:0000256" key="4">
    <source>
        <dbReference type="ARBA" id="ARBA00022475"/>
    </source>
</evidence>
<dbReference type="Gene3D" id="2.40.50.100">
    <property type="match status" value="1"/>
</dbReference>
<evidence type="ECO:0000259" key="10">
    <source>
        <dbReference type="Pfam" id="PF25917"/>
    </source>
</evidence>